<dbReference type="EMBL" id="MAEL01000044">
    <property type="protein sequence ID" value="KAF1303083.1"/>
    <property type="molecule type" value="Genomic_DNA"/>
</dbReference>
<dbReference type="NCBIfam" id="NF004079">
    <property type="entry name" value="PRK05584.1"/>
    <property type="match status" value="1"/>
</dbReference>
<accession>A0ABQ6YYC8</accession>
<evidence type="ECO:0000256" key="5">
    <source>
        <dbReference type="HAMAP-Rule" id="MF_01684"/>
    </source>
</evidence>
<evidence type="ECO:0000256" key="2">
    <source>
        <dbReference type="ARBA" id="ARBA00022605"/>
    </source>
</evidence>
<dbReference type="RefSeq" id="WP_161902454.1">
    <property type="nucleotide sequence ID" value="NZ_MAEL01000044.1"/>
</dbReference>
<dbReference type="Gene3D" id="3.40.50.1580">
    <property type="entry name" value="Nucleoside phosphorylase domain"/>
    <property type="match status" value="1"/>
</dbReference>
<feature type="binding site" evidence="5">
    <location>
        <position position="153"/>
    </location>
    <ligand>
        <name>substrate</name>
    </ligand>
</feature>
<feature type="binding site" evidence="5">
    <location>
        <position position="78"/>
    </location>
    <ligand>
        <name>substrate</name>
    </ligand>
</feature>
<sequence>MKIGIIGAMAQEVAVLKAKLDNLKVWEKAGATFYSGNYAGHTLIVVQSGIGKVLSSITTSLLIQQYEVEAIVNTGSAGGIGEGLAVGDLVISEKLAYHDADATGFGYAYGQIPGGMPLYYEADRKLVAAVEKAAEKTGHQVKKGLIVTGDSFIDNPEKIAEILGHFPDALACEMEGAAIAQTAMQFDVPFLVVRAMSDTADHAATQTFDEFIEEAGKRSAEMVLAFVEAIA</sequence>
<evidence type="ECO:0000256" key="3">
    <source>
        <dbReference type="ARBA" id="ARBA00022801"/>
    </source>
</evidence>
<dbReference type="InterPro" id="IPR035994">
    <property type="entry name" value="Nucleoside_phosphorylase_sf"/>
</dbReference>
<dbReference type="Proteomes" id="UP000782705">
    <property type="component" value="Unassembled WGS sequence"/>
</dbReference>
<comment type="catalytic activity">
    <reaction evidence="5">
        <text>S-adenosyl-L-homocysteine + H2O = S-(5-deoxy-D-ribos-5-yl)-L-homocysteine + adenine</text>
        <dbReference type="Rhea" id="RHEA:17805"/>
        <dbReference type="ChEBI" id="CHEBI:15377"/>
        <dbReference type="ChEBI" id="CHEBI:16708"/>
        <dbReference type="ChEBI" id="CHEBI:57856"/>
        <dbReference type="ChEBI" id="CHEBI:58195"/>
        <dbReference type="EC" id="3.2.2.9"/>
    </reaction>
</comment>
<dbReference type="CDD" id="cd09008">
    <property type="entry name" value="MTAN"/>
    <property type="match status" value="1"/>
</dbReference>
<comment type="pathway">
    <text evidence="1 5">Amino-acid biosynthesis; L-methionine biosynthesis via salvage pathway; S-methyl-5-thio-alpha-D-ribose 1-phosphate from S-methyl-5'-thioadenosine (hydrolase route): step 1/2.</text>
</comment>
<dbReference type="NCBIfam" id="TIGR01704">
    <property type="entry name" value="MTA_SAH-Nsdase"/>
    <property type="match status" value="1"/>
</dbReference>
<comment type="similarity">
    <text evidence="5">Belongs to the PNP/UDP phosphorylase family. MtnN subfamily.</text>
</comment>
<dbReference type="InterPro" id="IPR010049">
    <property type="entry name" value="MTA_SAH_Nsdase"/>
</dbReference>
<name>A0ABQ6YYC8_9ENTE</name>
<keyword evidence="3 5" id="KW-0378">Hydrolase</keyword>
<dbReference type="HAMAP" id="MF_01684">
    <property type="entry name" value="Salvage_MtnN"/>
    <property type="match status" value="1"/>
</dbReference>
<feature type="binding site" evidence="5">
    <location>
        <begin position="174"/>
        <end position="175"/>
    </location>
    <ligand>
        <name>substrate</name>
    </ligand>
</feature>
<evidence type="ECO:0000313" key="7">
    <source>
        <dbReference type="EMBL" id="KAF1303083.1"/>
    </source>
</evidence>
<feature type="domain" description="Nucleoside phosphorylase" evidence="6">
    <location>
        <begin position="2"/>
        <end position="228"/>
    </location>
</feature>
<keyword evidence="4 5" id="KW-0486">Methionine biosynthesis</keyword>
<reference evidence="7 8" key="1">
    <citation type="submission" date="2016-06" db="EMBL/GenBank/DDBJ databases">
        <title>Four novel species of enterococci isolated from chicken manure.</title>
        <authorList>
            <person name="Van Tyne D."/>
        </authorList>
    </citation>
    <scope>NUCLEOTIDE SEQUENCE [LARGE SCALE GENOMIC DNA]</scope>
    <source>
        <strain evidence="7 8">CU12B</strain>
    </source>
</reference>
<organism evidence="7 8">
    <name type="scientific">Candidatus Enterococcus willemsii</name>
    <dbReference type="NCBI Taxonomy" id="1857215"/>
    <lineage>
        <taxon>Bacteria</taxon>
        <taxon>Bacillati</taxon>
        <taxon>Bacillota</taxon>
        <taxon>Bacilli</taxon>
        <taxon>Lactobacillales</taxon>
        <taxon>Enterococcaceae</taxon>
        <taxon>Enterococcus</taxon>
    </lineage>
</organism>
<evidence type="ECO:0000256" key="1">
    <source>
        <dbReference type="ARBA" id="ARBA00004945"/>
    </source>
</evidence>
<keyword evidence="8" id="KW-1185">Reference proteome</keyword>
<evidence type="ECO:0000259" key="6">
    <source>
        <dbReference type="Pfam" id="PF01048"/>
    </source>
</evidence>
<feature type="active site" description="Proton donor" evidence="5">
    <location>
        <position position="198"/>
    </location>
</feature>
<comment type="function">
    <text evidence="5">Catalyzes the irreversible cleavage of the glycosidic bond in both 5'-methylthioadenosine (MTA) and S-adenosylhomocysteine (SAH/AdoHcy) to adenine and the corresponding thioribose, 5'-methylthioribose and S-ribosylhomocysteine, respectively. Also cleaves 5'-deoxyadenosine, a toxic by-product of radical S-adenosylmethionine (SAM) enzymes, into 5-deoxyribose and adenine.</text>
</comment>
<evidence type="ECO:0000256" key="4">
    <source>
        <dbReference type="ARBA" id="ARBA00023167"/>
    </source>
</evidence>
<dbReference type="InterPro" id="IPR000845">
    <property type="entry name" value="Nucleoside_phosphorylase_d"/>
</dbReference>
<feature type="active site" description="Proton acceptor" evidence="5">
    <location>
        <position position="12"/>
    </location>
</feature>
<comment type="catalytic activity">
    <reaction evidence="5">
        <text>S-methyl-5'-thioadenosine + H2O = 5-(methylsulfanyl)-D-ribose + adenine</text>
        <dbReference type="Rhea" id="RHEA:13617"/>
        <dbReference type="ChEBI" id="CHEBI:15377"/>
        <dbReference type="ChEBI" id="CHEBI:16708"/>
        <dbReference type="ChEBI" id="CHEBI:17509"/>
        <dbReference type="ChEBI" id="CHEBI:78440"/>
        <dbReference type="EC" id="3.2.2.9"/>
    </reaction>
</comment>
<dbReference type="PANTHER" id="PTHR46832:SF1">
    <property type="entry name" value="5'-METHYLTHIOADENOSINE_S-ADENOSYLHOMOCYSTEINE NUCLEOSIDASE"/>
    <property type="match status" value="1"/>
</dbReference>
<protein>
    <recommendedName>
        <fullName evidence="5">5'-methylthioadenosine/S-adenosylhomocysteine nucleosidase</fullName>
        <shortName evidence="5">MTA/SAH nucleosidase</shortName>
        <shortName evidence="5">MTAN</shortName>
        <ecNumber evidence="5">3.2.2.9</ecNumber>
    </recommendedName>
    <alternativeName>
        <fullName evidence="5">5'-deoxyadenosine nucleosidase</fullName>
        <shortName evidence="5">DOA nucleosidase</shortName>
        <shortName evidence="5">dAdo nucleosidase</shortName>
    </alternativeName>
    <alternativeName>
        <fullName evidence="5">5'-methylthioadenosine nucleosidase</fullName>
        <shortName evidence="5">MTA nucleosidase</shortName>
    </alternativeName>
    <alternativeName>
        <fullName evidence="5">S-adenosylhomocysteine nucleosidase</fullName>
        <shortName evidence="5">AdoHcy nucleosidase</shortName>
        <shortName evidence="5">SAH nucleosidase</shortName>
        <shortName evidence="5">SRH nucleosidase</shortName>
    </alternativeName>
</protein>
<dbReference type="SUPFAM" id="SSF53167">
    <property type="entry name" value="Purine and uridine phosphorylases"/>
    <property type="match status" value="1"/>
</dbReference>
<comment type="caution">
    <text evidence="7">The sequence shown here is derived from an EMBL/GenBank/DDBJ whole genome shotgun (WGS) entry which is preliminary data.</text>
</comment>
<dbReference type="EC" id="3.2.2.9" evidence="5"/>
<evidence type="ECO:0000313" key="8">
    <source>
        <dbReference type="Proteomes" id="UP000782705"/>
    </source>
</evidence>
<dbReference type="Pfam" id="PF01048">
    <property type="entry name" value="PNP_UDP_1"/>
    <property type="match status" value="1"/>
</dbReference>
<proteinExistence type="inferred from homology"/>
<comment type="catalytic activity">
    <reaction evidence="5">
        <text>5'-deoxyadenosine + H2O = 5-deoxy-D-ribose + adenine</text>
        <dbReference type="Rhea" id="RHEA:29859"/>
        <dbReference type="ChEBI" id="CHEBI:15377"/>
        <dbReference type="ChEBI" id="CHEBI:16708"/>
        <dbReference type="ChEBI" id="CHEBI:17319"/>
        <dbReference type="ChEBI" id="CHEBI:149540"/>
        <dbReference type="EC" id="3.2.2.9"/>
    </reaction>
</comment>
<keyword evidence="2 5" id="KW-0028">Amino-acid biosynthesis</keyword>
<dbReference type="PANTHER" id="PTHR46832">
    <property type="entry name" value="5'-METHYLTHIOADENOSINE/S-ADENOSYLHOMOCYSTEINE NUCLEOSIDASE"/>
    <property type="match status" value="1"/>
</dbReference>
<gene>
    <name evidence="5" type="primary">mtnN</name>
    <name evidence="7" type="ORF">BAU17_08105</name>
</gene>